<proteinExistence type="predicted"/>
<dbReference type="RefSeq" id="WP_155355089.1">
    <property type="nucleotide sequence ID" value="NZ_BAAAHL010000040.1"/>
</dbReference>
<dbReference type="Proteomes" id="UP000331127">
    <property type="component" value="Unassembled WGS sequence"/>
</dbReference>
<organism evidence="1 2">
    <name type="scientific">Acrocarpospora macrocephala</name>
    <dbReference type="NCBI Taxonomy" id="150177"/>
    <lineage>
        <taxon>Bacteria</taxon>
        <taxon>Bacillati</taxon>
        <taxon>Actinomycetota</taxon>
        <taxon>Actinomycetes</taxon>
        <taxon>Streptosporangiales</taxon>
        <taxon>Streptosporangiaceae</taxon>
        <taxon>Acrocarpospora</taxon>
    </lineage>
</organism>
<dbReference type="EMBL" id="BLAE01000016">
    <property type="protein sequence ID" value="GES09552.1"/>
    <property type="molecule type" value="Genomic_DNA"/>
</dbReference>
<accession>A0A5M3WN85</accession>
<dbReference type="OrthoDB" id="3619067at2"/>
<sequence length="161" mass="17483">MAERAAIAVRRHRDHDAAAFAARHRDWPEWARRAAAARALAITLGVEAEDVTVTDDPDRRYADGRYPGMTLTVTEPVTERAWRFIPDLTLAPGTGWLLLDQCPGCGEAVPMAAITALADLGEYLAPDPEVDTTFDTAFDHVPGDHFGDPAHRPGCTHAALT</sequence>
<keyword evidence="2" id="KW-1185">Reference proteome</keyword>
<comment type="caution">
    <text evidence="1">The sequence shown here is derived from an EMBL/GenBank/DDBJ whole genome shotgun (WGS) entry which is preliminary data.</text>
</comment>
<gene>
    <name evidence="1" type="ORF">Amac_031480</name>
</gene>
<protein>
    <submittedName>
        <fullName evidence="1">Uncharacterized protein</fullName>
    </submittedName>
</protein>
<evidence type="ECO:0000313" key="2">
    <source>
        <dbReference type="Proteomes" id="UP000331127"/>
    </source>
</evidence>
<dbReference type="AlphaFoldDB" id="A0A5M3WN85"/>
<reference evidence="1 2" key="1">
    <citation type="submission" date="2019-10" db="EMBL/GenBank/DDBJ databases">
        <title>Whole genome shotgun sequence of Acrocarpospora macrocephala NBRC 16266.</title>
        <authorList>
            <person name="Ichikawa N."/>
            <person name="Kimura A."/>
            <person name="Kitahashi Y."/>
            <person name="Komaki H."/>
            <person name="Oguchi A."/>
        </authorList>
    </citation>
    <scope>NUCLEOTIDE SEQUENCE [LARGE SCALE GENOMIC DNA]</scope>
    <source>
        <strain evidence="1 2">NBRC 16266</strain>
    </source>
</reference>
<evidence type="ECO:0000313" key="1">
    <source>
        <dbReference type="EMBL" id="GES09552.1"/>
    </source>
</evidence>
<name>A0A5M3WN85_9ACTN</name>